<evidence type="ECO:0000256" key="1">
    <source>
        <dbReference type="SAM" id="MobiDB-lite"/>
    </source>
</evidence>
<feature type="region of interest" description="Disordered" evidence="1">
    <location>
        <begin position="82"/>
        <end position="106"/>
    </location>
</feature>
<name>A0A067RU13_ZOONE</name>
<sequence length="156" mass="17490">MKKGGEVKRKHVHSITDKLKIIEKIESDVTIVKLAADHSIGVTEGFKLADFHVTFSLAGDKGISINVVEDWLEVDKGYPGYENLSEEQIPENVSATEADDEEEKQKPAKLSVMREYIDGIIQFIDLISNPSFVDKMNTSGHLENWLFTGKDKKQPS</sequence>
<dbReference type="InParanoid" id="A0A067RU13"/>
<accession>A0A067RU13</accession>
<gene>
    <name evidence="2" type="ORF">L798_05295</name>
</gene>
<evidence type="ECO:0000313" key="3">
    <source>
        <dbReference type="Proteomes" id="UP000027135"/>
    </source>
</evidence>
<protein>
    <submittedName>
        <fullName evidence="2">Uncharacterized protein</fullName>
    </submittedName>
</protein>
<proteinExistence type="predicted"/>
<reference evidence="2 3" key="1">
    <citation type="journal article" date="2014" name="Nat. Commun.">
        <title>Molecular traces of alternative social organization in a termite genome.</title>
        <authorList>
            <person name="Terrapon N."/>
            <person name="Li C."/>
            <person name="Robertson H.M."/>
            <person name="Ji L."/>
            <person name="Meng X."/>
            <person name="Booth W."/>
            <person name="Chen Z."/>
            <person name="Childers C.P."/>
            <person name="Glastad K.M."/>
            <person name="Gokhale K."/>
            <person name="Gowin J."/>
            <person name="Gronenberg W."/>
            <person name="Hermansen R.A."/>
            <person name="Hu H."/>
            <person name="Hunt B.G."/>
            <person name="Huylmans A.K."/>
            <person name="Khalil S.M."/>
            <person name="Mitchell R.D."/>
            <person name="Munoz-Torres M.C."/>
            <person name="Mustard J.A."/>
            <person name="Pan H."/>
            <person name="Reese J.T."/>
            <person name="Scharf M.E."/>
            <person name="Sun F."/>
            <person name="Vogel H."/>
            <person name="Xiao J."/>
            <person name="Yang W."/>
            <person name="Yang Z."/>
            <person name="Yang Z."/>
            <person name="Zhou J."/>
            <person name="Zhu J."/>
            <person name="Brent C.S."/>
            <person name="Elsik C.G."/>
            <person name="Goodisman M.A."/>
            <person name="Liberles D.A."/>
            <person name="Roe R.M."/>
            <person name="Vargo E.L."/>
            <person name="Vilcinskas A."/>
            <person name="Wang J."/>
            <person name="Bornberg-Bauer E."/>
            <person name="Korb J."/>
            <person name="Zhang G."/>
            <person name="Liebig J."/>
        </authorList>
    </citation>
    <scope>NUCLEOTIDE SEQUENCE [LARGE SCALE GENOMIC DNA]</scope>
    <source>
        <tissue evidence="2">Whole organism</tissue>
    </source>
</reference>
<dbReference type="AlphaFoldDB" id="A0A067RU13"/>
<keyword evidence="3" id="KW-1185">Reference proteome</keyword>
<organism evidence="2 3">
    <name type="scientific">Zootermopsis nevadensis</name>
    <name type="common">Dampwood termite</name>
    <dbReference type="NCBI Taxonomy" id="136037"/>
    <lineage>
        <taxon>Eukaryota</taxon>
        <taxon>Metazoa</taxon>
        <taxon>Ecdysozoa</taxon>
        <taxon>Arthropoda</taxon>
        <taxon>Hexapoda</taxon>
        <taxon>Insecta</taxon>
        <taxon>Pterygota</taxon>
        <taxon>Neoptera</taxon>
        <taxon>Polyneoptera</taxon>
        <taxon>Dictyoptera</taxon>
        <taxon>Blattodea</taxon>
        <taxon>Blattoidea</taxon>
        <taxon>Termitoidae</taxon>
        <taxon>Termopsidae</taxon>
        <taxon>Zootermopsis</taxon>
    </lineage>
</organism>
<dbReference type="EMBL" id="KK852463">
    <property type="protein sequence ID" value="KDR23334.1"/>
    <property type="molecule type" value="Genomic_DNA"/>
</dbReference>
<dbReference type="Proteomes" id="UP000027135">
    <property type="component" value="Unassembled WGS sequence"/>
</dbReference>
<evidence type="ECO:0000313" key="2">
    <source>
        <dbReference type="EMBL" id="KDR23334.1"/>
    </source>
</evidence>